<sequence>MLSTFPLNLQVMASLKFEHRLRNKDLAAVLNFRYILNQLRHICSMPEVFARVIQVGNTKM</sequence>
<keyword evidence="2" id="KW-1185">Reference proteome</keyword>
<evidence type="ECO:0000313" key="1">
    <source>
        <dbReference type="EMBL" id="OAD67018.1"/>
    </source>
</evidence>
<dbReference type="AlphaFoldDB" id="A0A167K0F2"/>
<protein>
    <submittedName>
        <fullName evidence="1">Uncharacterized protein</fullName>
    </submittedName>
</protein>
<evidence type="ECO:0000313" key="2">
    <source>
        <dbReference type="Proteomes" id="UP000077315"/>
    </source>
</evidence>
<reference evidence="2" key="1">
    <citation type="submission" date="2015-06" db="EMBL/GenBank/DDBJ databases">
        <title>Expansion of signal transduction pathways in fungi by whole-genome duplication.</title>
        <authorList>
            <consortium name="DOE Joint Genome Institute"/>
            <person name="Corrochano L.M."/>
            <person name="Kuo A."/>
            <person name="Marcet-Houben M."/>
            <person name="Polaino S."/>
            <person name="Salamov A."/>
            <person name="Villalobos J.M."/>
            <person name="Alvarez M.I."/>
            <person name="Avalos J."/>
            <person name="Benito E.P."/>
            <person name="Benoit I."/>
            <person name="Burger G."/>
            <person name="Camino L.P."/>
            <person name="Canovas D."/>
            <person name="Cerda-Olmedo E."/>
            <person name="Cheng J.-F."/>
            <person name="Dominguez A."/>
            <person name="Elias M."/>
            <person name="Eslava A.P."/>
            <person name="Glaser F."/>
            <person name="Grimwood J."/>
            <person name="Gutierrez G."/>
            <person name="Heitman J."/>
            <person name="Henrissat B."/>
            <person name="Iturriaga E.A."/>
            <person name="Lang B.F."/>
            <person name="Lavin J.L."/>
            <person name="Lee S."/>
            <person name="Li W."/>
            <person name="Lindquist E."/>
            <person name="Lopez-Garcia S."/>
            <person name="Luque E.M."/>
            <person name="Marcos A.T."/>
            <person name="Martin J."/>
            <person name="McCluskey K."/>
            <person name="Medina H.R."/>
            <person name="Miralles-Duran A."/>
            <person name="Miyazaki A."/>
            <person name="Munoz-Torres E."/>
            <person name="Oguiza J.A."/>
            <person name="Ohm R."/>
            <person name="Olmedo M."/>
            <person name="Orejas M."/>
            <person name="Ortiz-Castellanos L."/>
            <person name="Pisabarro A.G."/>
            <person name="Rodriguez-Romero J."/>
            <person name="Ruiz-Herrera J."/>
            <person name="Ruiz-Vazquez R."/>
            <person name="Sanz C."/>
            <person name="Schackwitz W."/>
            <person name="Schmutz J."/>
            <person name="Shahriari M."/>
            <person name="Shelest E."/>
            <person name="Silva-Franco F."/>
            <person name="Soanes D."/>
            <person name="Syed K."/>
            <person name="Tagua V.G."/>
            <person name="Talbot N.J."/>
            <person name="Thon M."/>
            <person name="De vries R.P."/>
            <person name="Wiebenga A."/>
            <person name="Yadav J.S."/>
            <person name="Braun E.L."/>
            <person name="Baker S."/>
            <person name="Garre V."/>
            <person name="Horwitz B."/>
            <person name="Torres-Martinez S."/>
            <person name="Idnurm A."/>
            <person name="Herrera-Estrella A."/>
            <person name="Gabaldon T."/>
            <person name="Grigoriev I.V."/>
        </authorList>
    </citation>
    <scope>NUCLEOTIDE SEQUENCE [LARGE SCALE GENOMIC DNA]</scope>
    <source>
        <strain evidence="2">NRRL 1555(-)</strain>
    </source>
</reference>
<dbReference type="EMBL" id="KV441026">
    <property type="protein sequence ID" value="OAD67018.1"/>
    <property type="molecule type" value="Genomic_DNA"/>
</dbReference>
<dbReference type="OrthoDB" id="5596236at2759"/>
<dbReference type="VEuPathDB" id="FungiDB:PHYBLDRAFT_151960"/>
<name>A0A167K0F2_PHYB8</name>
<dbReference type="RefSeq" id="XP_018285058.1">
    <property type="nucleotide sequence ID" value="XM_018432794.1"/>
</dbReference>
<dbReference type="Proteomes" id="UP000077315">
    <property type="component" value="Unassembled WGS sequence"/>
</dbReference>
<dbReference type="GeneID" id="28993700"/>
<accession>A0A167K0F2</accession>
<gene>
    <name evidence="1" type="ORF">PHYBLDRAFT_151960</name>
</gene>
<dbReference type="InParanoid" id="A0A167K0F2"/>
<organism evidence="1 2">
    <name type="scientific">Phycomyces blakesleeanus (strain ATCC 8743b / DSM 1359 / FGSC 10004 / NBRC 33097 / NRRL 1555)</name>
    <dbReference type="NCBI Taxonomy" id="763407"/>
    <lineage>
        <taxon>Eukaryota</taxon>
        <taxon>Fungi</taxon>
        <taxon>Fungi incertae sedis</taxon>
        <taxon>Mucoromycota</taxon>
        <taxon>Mucoromycotina</taxon>
        <taxon>Mucoromycetes</taxon>
        <taxon>Mucorales</taxon>
        <taxon>Phycomycetaceae</taxon>
        <taxon>Phycomyces</taxon>
    </lineage>
</organism>
<proteinExistence type="predicted"/>